<dbReference type="Pfam" id="PF08646">
    <property type="entry name" value="Rep_fac-A_C"/>
    <property type="match status" value="1"/>
</dbReference>
<evidence type="ECO:0000313" key="12">
    <source>
        <dbReference type="Proteomes" id="UP001311799"/>
    </source>
</evidence>
<dbReference type="InterPro" id="IPR012340">
    <property type="entry name" value="NA-bd_OB-fold"/>
</dbReference>
<dbReference type="GO" id="GO:0003677">
    <property type="term" value="F:DNA binding"/>
    <property type="evidence" value="ECO:0007669"/>
    <property type="project" value="UniProtKB-KW"/>
</dbReference>
<keyword evidence="4" id="KW-0479">Metal-binding</keyword>
<dbReference type="GO" id="GO:0006260">
    <property type="term" value="P:DNA replication"/>
    <property type="evidence" value="ECO:0007669"/>
    <property type="project" value="UniProtKB-KW"/>
</dbReference>
<evidence type="ECO:0000256" key="8">
    <source>
        <dbReference type="ARBA" id="ARBA00023242"/>
    </source>
</evidence>
<evidence type="ECO:0000259" key="10">
    <source>
        <dbReference type="Pfam" id="PF16900"/>
    </source>
</evidence>
<dbReference type="Gene3D" id="2.40.50.140">
    <property type="entry name" value="Nucleic acid-binding proteins"/>
    <property type="match status" value="3"/>
</dbReference>
<dbReference type="GO" id="GO:0008270">
    <property type="term" value="F:zinc ion binding"/>
    <property type="evidence" value="ECO:0007669"/>
    <property type="project" value="UniProtKB-KW"/>
</dbReference>
<proteinExistence type="inferred from homology"/>
<reference evidence="11 12" key="1">
    <citation type="submission" date="2023-10" db="EMBL/GenBank/DDBJ databases">
        <title>Comparative genomics analysis reveals potential genetic determinants of host preference in Cryptosporidium xiaoi.</title>
        <authorList>
            <person name="Xiao L."/>
            <person name="Li J."/>
        </authorList>
    </citation>
    <scope>NUCLEOTIDE SEQUENCE [LARGE SCALE GENOMIC DNA]</scope>
    <source>
        <strain evidence="11 12">52996</strain>
    </source>
</reference>
<dbReference type="PANTHER" id="PTHR47165:SF4">
    <property type="entry name" value="OS03G0429900 PROTEIN"/>
    <property type="match status" value="1"/>
</dbReference>
<dbReference type="Pfam" id="PF16900">
    <property type="entry name" value="REPA_OB_2"/>
    <property type="match status" value="1"/>
</dbReference>
<dbReference type="InterPro" id="IPR031657">
    <property type="entry name" value="REPA_OB_2"/>
</dbReference>
<dbReference type="Proteomes" id="UP001311799">
    <property type="component" value="Unassembled WGS sequence"/>
</dbReference>
<organism evidence="11 12">
    <name type="scientific">Cryptosporidium xiaoi</name>
    <dbReference type="NCBI Taxonomy" id="659607"/>
    <lineage>
        <taxon>Eukaryota</taxon>
        <taxon>Sar</taxon>
        <taxon>Alveolata</taxon>
        <taxon>Apicomplexa</taxon>
        <taxon>Conoidasida</taxon>
        <taxon>Coccidia</taxon>
        <taxon>Eucoccidiorida</taxon>
        <taxon>Eimeriorina</taxon>
        <taxon>Cryptosporidiidae</taxon>
        <taxon>Cryptosporidium</taxon>
    </lineage>
</organism>
<dbReference type="FunFam" id="2.40.50.140:FF:000064">
    <property type="entry name" value="Replication protein A subunit"/>
    <property type="match status" value="1"/>
</dbReference>
<keyword evidence="12" id="KW-1185">Reference proteome</keyword>
<dbReference type="PANTHER" id="PTHR47165">
    <property type="entry name" value="OS03G0429900 PROTEIN"/>
    <property type="match status" value="1"/>
</dbReference>
<dbReference type="AlphaFoldDB" id="A0AAV9XX16"/>
<evidence type="ECO:0000256" key="3">
    <source>
        <dbReference type="ARBA" id="ARBA00022705"/>
    </source>
</evidence>
<evidence type="ECO:0000256" key="4">
    <source>
        <dbReference type="ARBA" id="ARBA00022723"/>
    </source>
</evidence>
<keyword evidence="3" id="KW-0235">DNA replication</keyword>
<dbReference type="GO" id="GO:0005634">
    <property type="term" value="C:nucleus"/>
    <property type="evidence" value="ECO:0007669"/>
    <property type="project" value="UniProtKB-SubCell"/>
</dbReference>
<name>A0AAV9XX16_9CRYT</name>
<protein>
    <submittedName>
        <fullName evidence="11">Replication A large subunit</fullName>
    </submittedName>
</protein>
<dbReference type="InterPro" id="IPR013955">
    <property type="entry name" value="Rep_factor-A_C"/>
</dbReference>
<feature type="domain" description="Replication factor A C-terminal" evidence="9">
    <location>
        <begin position="312"/>
        <end position="437"/>
    </location>
</feature>
<dbReference type="CDD" id="cd04476">
    <property type="entry name" value="RPA1_DBD_C"/>
    <property type="match status" value="1"/>
</dbReference>
<keyword evidence="6" id="KW-0862">Zinc</keyword>
<feature type="domain" description="Replication protein A OB" evidence="10">
    <location>
        <begin position="124"/>
        <end position="220"/>
    </location>
</feature>
<gene>
    <name evidence="11" type="ORF">RS030_213455</name>
</gene>
<dbReference type="CDD" id="cd04475">
    <property type="entry name" value="RPA1_DBD_B"/>
    <property type="match status" value="1"/>
</dbReference>
<evidence type="ECO:0000256" key="5">
    <source>
        <dbReference type="ARBA" id="ARBA00022771"/>
    </source>
</evidence>
<dbReference type="CDD" id="cd04474">
    <property type="entry name" value="RPA1_DBD_A"/>
    <property type="match status" value="1"/>
</dbReference>
<comment type="caution">
    <text evidence="11">The sequence shown here is derived from an EMBL/GenBank/DDBJ whole genome shotgun (WGS) entry which is preliminary data.</text>
</comment>
<comment type="subcellular location">
    <subcellularLocation>
        <location evidence="1">Nucleus</location>
    </subcellularLocation>
</comment>
<evidence type="ECO:0000256" key="7">
    <source>
        <dbReference type="ARBA" id="ARBA00023125"/>
    </source>
</evidence>
<keyword evidence="7" id="KW-0238">DNA-binding</keyword>
<keyword evidence="8" id="KW-0539">Nucleus</keyword>
<comment type="similarity">
    <text evidence="2">Belongs to the replication factor A protein 1 family.</text>
</comment>
<dbReference type="SUPFAM" id="SSF50249">
    <property type="entry name" value="Nucleic acid-binding proteins"/>
    <property type="match status" value="3"/>
</dbReference>
<evidence type="ECO:0000256" key="6">
    <source>
        <dbReference type="ARBA" id="ARBA00022833"/>
    </source>
</evidence>
<evidence type="ECO:0000313" key="11">
    <source>
        <dbReference type="EMBL" id="KAK6589221.1"/>
    </source>
</evidence>
<dbReference type="InterPro" id="IPR047192">
    <property type="entry name" value="Euk_RPA1_DBD_C"/>
</dbReference>
<evidence type="ECO:0000256" key="2">
    <source>
        <dbReference type="ARBA" id="ARBA00005690"/>
    </source>
</evidence>
<evidence type="ECO:0000259" key="9">
    <source>
        <dbReference type="Pfam" id="PF08646"/>
    </source>
</evidence>
<dbReference type="EMBL" id="JAWDEY010000013">
    <property type="protein sequence ID" value="KAK6589221.1"/>
    <property type="molecule type" value="Genomic_DNA"/>
</dbReference>
<keyword evidence="5" id="KW-0863">Zinc-finger</keyword>
<dbReference type="FunFam" id="2.40.50.140:FF:000041">
    <property type="entry name" value="Replication protein A subunit"/>
    <property type="match status" value="1"/>
</dbReference>
<evidence type="ECO:0000256" key="1">
    <source>
        <dbReference type="ARBA" id="ARBA00004123"/>
    </source>
</evidence>
<sequence>MPIREVNVNRQSIAIKGRVIQKSRTLQTLRGGLRFFHIDIIDKDNDVIRIKFWRNKAEEYYNILDQGSVYIFKCTGSDVMVSNSKFNDTTNPYEINFSDRCVLKKIEDDDGSISKVPKYVFTTIKDIKNISTPSIIDIIGIVKQFTPCIKIVSKKNNDEVSRRTINLVDDTEHQISITLWGELADVSDEKLSGNPVIALKSIQIRDYQGKQGSTLSGRSLIDFSINENRSTELKDWFNEYGRSAKFQSISITNANETPNSFGKNETMNLGKTLSEIRSIIECNEIHSIQTFNVLARISKIGSNSMVHQNSNEKNPLTYDACPKCKKKVLNTTMYCEKCNESVVPETKYLFPVTIEDHTCSLNVRCFHETATTILSGLDTSAYKEMSNSNDKRLNFILNFHSLWKYYNLRITLKNEEYNNQKRIQATIQSAELVDFELIAKEMISSIQMFINNTNKRLSRSDVEDVLVTKRSLID</sequence>
<accession>A0AAV9XX16</accession>